<reference evidence="3 4" key="1">
    <citation type="submission" date="2020-04" db="EMBL/GenBank/DDBJ databases">
        <authorList>
            <person name="Hitch T.C.A."/>
            <person name="Wylensek D."/>
            <person name="Clavel T."/>
        </authorList>
    </citation>
    <scope>NUCLEOTIDE SEQUENCE [LARGE SCALE GENOMIC DNA]</scope>
    <source>
        <strain evidence="3 4">COR2-253-APC-1A</strain>
    </source>
</reference>
<name>A0A848AX14_9BACT</name>
<dbReference type="InterPro" id="IPR014710">
    <property type="entry name" value="RmlC-like_jellyroll"/>
</dbReference>
<dbReference type="Pfam" id="PF01381">
    <property type="entry name" value="HTH_3"/>
    <property type="match status" value="1"/>
</dbReference>
<dbReference type="GO" id="GO:0003677">
    <property type="term" value="F:DNA binding"/>
    <property type="evidence" value="ECO:0007669"/>
    <property type="project" value="UniProtKB-KW"/>
</dbReference>
<dbReference type="AlphaFoldDB" id="A0A848AX14"/>
<evidence type="ECO:0000313" key="3">
    <source>
        <dbReference type="EMBL" id="NMD85472.1"/>
    </source>
</evidence>
<sequence>MKKERENAMIENRIGRKIHQYRKDKNLTIKEFSDISGISTALVSQLERGIGNPSLSVLRLICRTLDISLSSLFFEEIDNASLIRRASELERIHNPNEKNSVYFNLTPGPVKSGVELLLMELNAHSETNEGFSQHFEEEIAYLVEGEATIVFEDEEFPLHQGDTVRILPSRKHKLRNDTARKVKVLFIKSKVNY</sequence>
<dbReference type="SUPFAM" id="SSF51182">
    <property type="entry name" value="RmlC-like cupins"/>
    <property type="match status" value="1"/>
</dbReference>
<dbReference type="SMART" id="SM00530">
    <property type="entry name" value="HTH_XRE"/>
    <property type="match status" value="1"/>
</dbReference>
<proteinExistence type="predicted"/>
<dbReference type="CDD" id="cd00093">
    <property type="entry name" value="HTH_XRE"/>
    <property type="match status" value="1"/>
</dbReference>
<protein>
    <submittedName>
        <fullName evidence="3">Helix-turn-helix domain-containing protein</fullName>
    </submittedName>
</protein>
<dbReference type="Gene3D" id="1.10.260.40">
    <property type="entry name" value="lambda repressor-like DNA-binding domains"/>
    <property type="match status" value="1"/>
</dbReference>
<dbReference type="PROSITE" id="PS50943">
    <property type="entry name" value="HTH_CROC1"/>
    <property type="match status" value="1"/>
</dbReference>
<dbReference type="Pfam" id="PF07883">
    <property type="entry name" value="Cupin_2"/>
    <property type="match status" value="1"/>
</dbReference>
<dbReference type="InterPro" id="IPR050807">
    <property type="entry name" value="TransReg_Diox_bact_type"/>
</dbReference>
<keyword evidence="1" id="KW-0238">DNA-binding</keyword>
<accession>A0A848AX14</accession>
<dbReference type="PANTHER" id="PTHR46797">
    <property type="entry name" value="HTH-TYPE TRANSCRIPTIONAL REGULATOR"/>
    <property type="match status" value="1"/>
</dbReference>
<evidence type="ECO:0000256" key="1">
    <source>
        <dbReference type="ARBA" id="ARBA00023125"/>
    </source>
</evidence>
<dbReference type="InterPro" id="IPR001387">
    <property type="entry name" value="Cro/C1-type_HTH"/>
</dbReference>
<dbReference type="Proteomes" id="UP000576225">
    <property type="component" value="Unassembled WGS sequence"/>
</dbReference>
<feature type="domain" description="HTH cro/C1-type" evidence="2">
    <location>
        <begin position="18"/>
        <end position="72"/>
    </location>
</feature>
<dbReference type="GO" id="GO:0005829">
    <property type="term" value="C:cytosol"/>
    <property type="evidence" value="ECO:0007669"/>
    <property type="project" value="TreeGrafter"/>
</dbReference>
<dbReference type="CDD" id="cd02209">
    <property type="entry name" value="cupin_XRE_C"/>
    <property type="match status" value="1"/>
</dbReference>
<dbReference type="PANTHER" id="PTHR46797:SF19">
    <property type="entry name" value="BLL2473 PROTEIN"/>
    <property type="match status" value="1"/>
</dbReference>
<evidence type="ECO:0000259" key="2">
    <source>
        <dbReference type="PROSITE" id="PS50943"/>
    </source>
</evidence>
<comment type="caution">
    <text evidence="3">The sequence shown here is derived from an EMBL/GenBank/DDBJ whole genome shotgun (WGS) entry which is preliminary data.</text>
</comment>
<dbReference type="RefSeq" id="WP_168961494.1">
    <property type="nucleotide sequence ID" value="NZ_CAJKCJ010000126.1"/>
</dbReference>
<dbReference type="GO" id="GO:0003700">
    <property type="term" value="F:DNA-binding transcription factor activity"/>
    <property type="evidence" value="ECO:0007669"/>
    <property type="project" value="TreeGrafter"/>
</dbReference>
<dbReference type="InterPro" id="IPR010982">
    <property type="entry name" value="Lambda_DNA-bd_dom_sf"/>
</dbReference>
<dbReference type="EMBL" id="JABAEW010000003">
    <property type="protein sequence ID" value="NMD85472.1"/>
    <property type="molecule type" value="Genomic_DNA"/>
</dbReference>
<dbReference type="Gene3D" id="2.60.120.10">
    <property type="entry name" value="Jelly Rolls"/>
    <property type="match status" value="1"/>
</dbReference>
<dbReference type="SUPFAM" id="SSF47413">
    <property type="entry name" value="lambda repressor-like DNA-binding domains"/>
    <property type="match status" value="1"/>
</dbReference>
<organism evidence="3 4">
    <name type="scientific">Victivallis vadensis</name>
    <dbReference type="NCBI Taxonomy" id="172901"/>
    <lineage>
        <taxon>Bacteria</taxon>
        <taxon>Pseudomonadati</taxon>
        <taxon>Lentisphaerota</taxon>
        <taxon>Lentisphaeria</taxon>
        <taxon>Victivallales</taxon>
        <taxon>Victivallaceae</taxon>
        <taxon>Victivallis</taxon>
    </lineage>
</organism>
<gene>
    <name evidence="3" type="ORF">HF882_02620</name>
</gene>
<evidence type="ECO:0000313" key="4">
    <source>
        <dbReference type="Proteomes" id="UP000576225"/>
    </source>
</evidence>
<dbReference type="InterPro" id="IPR013096">
    <property type="entry name" value="Cupin_2"/>
</dbReference>
<dbReference type="InterPro" id="IPR011051">
    <property type="entry name" value="RmlC_Cupin_sf"/>
</dbReference>